<feature type="transmembrane region" description="Helical" evidence="1">
    <location>
        <begin position="76"/>
        <end position="93"/>
    </location>
</feature>
<proteinExistence type="predicted"/>
<accession>A0A423KBT5</accession>
<keyword evidence="1" id="KW-0812">Transmembrane</keyword>
<evidence type="ECO:0000256" key="1">
    <source>
        <dbReference type="SAM" id="Phobius"/>
    </source>
</evidence>
<evidence type="ECO:0000313" key="2">
    <source>
        <dbReference type="EMBL" id="RON49758.1"/>
    </source>
</evidence>
<evidence type="ECO:0000313" key="3">
    <source>
        <dbReference type="Proteomes" id="UP000283627"/>
    </source>
</evidence>
<dbReference type="EMBL" id="MOBP01000015">
    <property type="protein sequence ID" value="RON49758.1"/>
    <property type="molecule type" value="Genomic_DNA"/>
</dbReference>
<dbReference type="OrthoDB" id="3870305at2"/>
<feature type="transmembrane region" description="Helical" evidence="1">
    <location>
        <begin position="145"/>
        <end position="168"/>
    </location>
</feature>
<feature type="transmembrane region" description="Helical" evidence="1">
    <location>
        <begin position="114"/>
        <end position="139"/>
    </location>
</feature>
<feature type="transmembrane region" description="Helical" evidence="1">
    <location>
        <begin position="45"/>
        <end position="64"/>
    </location>
</feature>
<gene>
    <name evidence="2" type="ORF">BK665_22825</name>
</gene>
<protein>
    <recommendedName>
        <fullName evidence="4">Intracellular septation protein A</fullName>
    </recommendedName>
</protein>
<name>A0A423KBT5_9PSED</name>
<dbReference type="AlphaFoldDB" id="A0A423KBT5"/>
<evidence type="ECO:0008006" key="4">
    <source>
        <dbReference type="Google" id="ProtNLM"/>
    </source>
</evidence>
<dbReference type="RefSeq" id="WP_123409155.1">
    <property type="nucleotide sequence ID" value="NZ_MOBP01000015.1"/>
</dbReference>
<dbReference type="Proteomes" id="UP000283627">
    <property type="component" value="Unassembled WGS sequence"/>
</dbReference>
<keyword evidence="1" id="KW-0472">Membrane</keyword>
<feature type="transmembrane region" description="Helical" evidence="1">
    <location>
        <begin position="20"/>
        <end position="38"/>
    </location>
</feature>
<reference evidence="2 3" key="1">
    <citation type="submission" date="2016-10" db="EMBL/GenBank/DDBJ databases">
        <title>Comparative genome analysis of multiple Pseudomonas spp. focuses on biocontrol and plant growth promoting traits.</title>
        <authorList>
            <person name="Tao X.-Y."/>
            <person name="Taylor C.G."/>
        </authorList>
    </citation>
    <scope>NUCLEOTIDE SEQUENCE [LARGE SCALE GENOMIC DNA]</scope>
    <source>
        <strain evidence="2 3">39A2</strain>
    </source>
</reference>
<comment type="caution">
    <text evidence="2">The sequence shown here is derived from an EMBL/GenBank/DDBJ whole genome shotgun (WGS) entry which is preliminary data.</text>
</comment>
<organism evidence="2 3">
    <name type="scientific">Pseudomonas frederiksbergensis</name>
    <dbReference type="NCBI Taxonomy" id="104087"/>
    <lineage>
        <taxon>Bacteria</taxon>
        <taxon>Pseudomonadati</taxon>
        <taxon>Pseudomonadota</taxon>
        <taxon>Gammaproteobacteria</taxon>
        <taxon>Pseudomonadales</taxon>
        <taxon>Pseudomonadaceae</taxon>
        <taxon>Pseudomonas</taxon>
    </lineage>
</organism>
<keyword evidence="1" id="KW-1133">Transmembrane helix</keyword>
<sequence>MIKLMIPWLLFPYLIDWFNGNFAKAALSVAFLMFVLCFDTLRKGFVIECTLVICLLGMALMSVYWPGLATFENVKLLLYGVLTVIGWSSVWRGQPFTLQYGSEGVDEDARQSSAFFGINNTITKAWCMTFSINAVLAGLSLGFEAYWPVFLIGSYMSILVASVMTEVFPDAYFSKRMSANG</sequence>